<dbReference type="Proteomes" id="UP001054252">
    <property type="component" value="Unassembled WGS sequence"/>
</dbReference>
<name>A0AAV5JB94_9ROSI</name>
<dbReference type="InterPro" id="IPR034751">
    <property type="entry name" value="Yippee"/>
</dbReference>
<evidence type="ECO:0000259" key="1">
    <source>
        <dbReference type="PROSITE" id="PS51792"/>
    </source>
</evidence>
<reference evidence="2 3" key="1">
    <citation type="journal article" date="2021" name="Commun. Biol.">
        <title>The genome of Shorea leprosula (Dipterocarpaceae) highlights the ecological relevance of drought in aseasonal tropical rainforests.</title>
        <authorList>
            <person name="Ng K.K.S."/>
            <person name="Kobayashi M.J."/>
            <person name="Fawcett J.A."/>
            <person name="Hatakeyama M."/>
            <person name="Paape T."/>
            <person name="Ng C.H."/>
            <person name="Ang C.C."/>
            <person name="Tnah L.H."/>
            <person name="Lee C.T."/>
            <person name="Nishiyama T."/>
            <person name="Sese J."/>
            <person name="O'Brien M.J."/>
            <person name="Copetti D."/>
            <person name="Mohd Noor M.I."/>
            <person name="Ong R.C."/>
            <person name="Putra M."/>
            <person name="Sireger I.Z."/>
            <person name="Indrioko S."/>
            <person name="Kosugi Y."/>
            <person name="Izuno A."/>
            <person name="Isagi Y."/>
            <person name="Lee S.L."/>
            <person name="Shimizu K.K."/>
        </authorList>
    </citation>
    <scope>NUCLEOTIDE SEQUENCE [LARGE SCALE GENOMIC DNA]</scope>
    <source>
        <strain evidence="2">214</strain>
    </source>
</reference>
<dbReference type="AlphaFoldDB" id="A0AAV5JB94"/>
<gene>
    <name evidence="2" type="ORF">SLEP1_g19844</name>
</gene>
<organism evidence="2 3">
    <name type="scientific">Rubroshorea leprosula</name>
    <dbReference type="NCBI Taxonomy" id="152421"/>
    <lineage>
        <taxon>Eukaryota</taxon>
        <taxon>Viridiplantae</taxon>
        <taxon>Streptophyta</taxon>
        <taxon>Embryophyta</taxon>
        <taxon>Tracheophyta</taxon>
        <taxon>Spermatophyta</taxon>
        <taxon>Magnoliopsida</taxon>
        <taxon>eudicotyledons</taxon>
        <taxon>Gunneridae</taxon>
        <taxon>Pentapetalae</taxon>
        <taxon>rosids</taxon>
        <taxon>malvids</taxon>
        <taxon>Malvales</taxon>
        <taxon>Dipterocarpaceae</taxon>
        <taxon>Rubroshorea</taxon>
    </lineage>
</organism>
<dbReference type="EMBL" id="BPVZ01000028">
    <property type="protein sequence ID" value="GKV08171.1"/>
    <property type="molecule type" value="Genomic_DNA"/>
</dbReference>
<sequence length="252" mass="28949">MARLFIRLDTTPEATFYCCKRCIRNHIARGSDYISRDASRALFKDVVNVKTANPKDYWQKEGCTLSNVFCLHCDEDLGFTIVSSPLNKDIEGRVVLNLNGLVFWNTKPYNPHLVLPDAKSKNLSEFDYTTVLYFYVCRKCYAHIASSEEFIAKRDNLAWFKDAVNWRTKDSEPYCENRSASYTYTMANVYCTKCSSFLGRRIVGLKSPDSPLKEGNMVLKLDVLRYWNGYTMCDAADDLTQPADNEESLIFS</sequence>
<dbReference type="PANTHER" id="PTHR13848">
    <property type="entry name" value="PROTEIN YIPPEE-LIKE CG15309-RELATED"/>
    <property type="match status" value="1"/>
</dbReference>
<evidence type="ECO:0000313" key="2">
    <source>
        <dbReference type="EMBL" id="GKV08171.1"/>
    </source>
</evidence>
<accession>A0AAV5JB94</accession>
<proteinExistence type="predicted"/>
<evidence type="ECO:0000313" key="3">
    <source>
        <dbReference type="Proteomes" id="UP001054252"/>
    </source>
</evidence>
<dbReference type="PROSITE" id="PS51792">
    <property type="entry name" value="YIPPEE"/>
    <property type="match status" value="1"/>
</dbReference>
<protein>
    <recommendedName>
        <fullName evidence="1">Yippee domain-containing protein</fullName>
    </recommendedName>
</protein>
<comment type="caution">
    <text evidence="2">The sequence shown here is derived from an EMBL/GenBank/DDBJ whole genome shotgun (WGS) entry which is preliminary data.</text>
</comment>
<dbReference type="InterPro" id="IPR039058">
    <property type="entry name" value="Yippee_fam"/>
</dbReference>
<keyword evidence="3" id="KW-1185">Reference proteome</keyword>
<feature type="domain" description="Yippee" evidence="1">
    <location>
        <begin position="133"/>
        <end position="228"/>
    </location>
</feature>